<name>A0A3N4IVI5_9PEZI</name>
<dbReference type="OrthoDB" id="2017974at2759"/>
<reference evidence="1 2" key="1">
    <citation type="journal article" date="2018" name="Nat. Ecol. Evol.">
        <title>Pezizomycetes genomes reveal the molecular basis of ectomycorrhizal truffle lifestyle.</title>
        <authorList>
            <person name="Murat C."/>
            <person name="Payen T."/>
            <person name="Noel B."/>
            <person name="Kuo A."/>
            <person name="Morin E."/>
            <person name="Chen J."/>
            <person name="Kohler A."/>
            <person name="Krizsan K."/>
            <person name="Balestrini R."/>
            <person name="Da Silva C."/>
            <person name="Montanini B."/>
            <person name="Hainaut M."/>
            <person name="Levati E."/>
            <person name="Barry K.W."/>
            <person name="Belfiori B."/>
            <person name="Cichocki N."/>
            <person name="Clum A."/>
            <person name="Dockter R.B."/>
            <person name="Fauchery L."/>
            <person name="Guy J."/>
            <person name="Iotti M."/>
            <person name="Le Tacon F."/>
            <person name="Lindquist E.A."/>
            <person name="Lipzen A."/>
            <person name="Malagnac F."/>
            <person name="Mello A."/>
            <person name="Molinier V."/>
            <person name="Miyauchi S."/>
            <person name="Poulain J."/>
            <person name="Riccioni C."/>
            <person name="Rubini A."/>
            <person name="Sitrit Y."/>
            <person name="Splivallo R."/>
            <person name="Traeger S."/>
            <person name="Wang M."/>
            <person name="Zifcakova L."/>
            <person name="Wipf D."/>
            <person name="Zambonelli A."/>
            <person name="Paolocci F."/>
            <person name="Nowrousian M."/>
            <person name="Ottonello S."/>
            <person name="Baldrian P."/>
            <person name="Spatafora J.W."/>
            <person name="Henrissat B."/>
            <person name="Nagy L.G."/>
            <person name="Aury J.M."/>
            <person name="Wincker P."/>
            <person name="Grigoriev I.V."/>
            <person name="Bonfante P."/>
            <person name="Martin F.M."/>
        </authorList>
    </citation>
    <scope>NUCLEOTIDE SEQUENCE [LARGE SCALE GENOMIC DNA]</scope>
    <source>
        <strain evidence="1 2">120613-1</strain>
    </source>
</reference>
<dbReference type="EMBL" id="ML120661">
    <property type="protein sequence ID" value="RPA88818.1"/>
    <property type="molecule type" value="Genomic_DNA"/>
</dbReference>
<dbReference type="AlphaFoldDB" id="A0A3N4IVI5"/>
<evidence type="ECO:0000313" key="1">
    <source>
        <dbReference type="EMBL" id="RPA88818.1"/>
    </source>
</evidence>
<gene>
    <name evidence="1" type="ORF">L873DRAFT_1849590</name>
</gene>
<sequence length="117" mass="13535">MTVIHAINHPTRVRWASDLRISLGTLRGLEWAWKYLHNDWFEDALVGAEEHPVEVLSLENVHIEHILQLATQVATFTNLMVAKNGECLVYTDKKFRVHVALVTRIEEHQKLEAMIAR</sequence>
<protein>
    <submittedName>
        <fullName evidence="1">Uncharacterized protein</fullName>
    </submittedName>
</protein>
<organism evidence="1 2">
    <name type="scientific">Choiromyces venosus 120613-1</name>
    <dbReference type="NCBI Taxonomy" id="1336337"/>
    <lineage>
        <taxon>Eukaryota</taxon>
        <taxon>Fungi</taxon>
        <taxon>Dikarya</taxon>
        <taxon>Ascomycota</taxon>
        <taxon>Pezizomycotina</taxon>
        <taxon>Pezizomycetes</taxon>
        <taxon>Pezizales</taxon>
        <taxon>Tuberaceae</taxon>
        <taxon>Choiromyces</taxon>
    </lineage>
</organism>
<keyword evidence="2" id="KW-1185">Reference proteome</keyword>
<proteinExistence type="predicted"/>
<evidence type="ECO:0000313" key="2">
    <source>
        <dbReference type="Proteomes" id="UP000276215"/>
    </source>
</evidence>
<dbReference type="Proteomes" id="UP000276215">
    <property type="component" value="Unassembled WGS sequence"/>
</dbReference>
<accession>A0A3N4IVI5</accession>